<feature type="transmembrane region" description="Helical" evidence="6">
    <location>
        <begin position="438"/>
        <end position="457"/>
    </location>
</feature>
<keyword evidence="4 6" id="KW-1133">Transmembrane helix</keyword>
<dbReference type="PANTHER" id="PTHR33406:SF13">
    <property type="entry name" value="MEMBRANE PROTEIN YDFJ"/>
    <property type="match status" value="1"/>
</dbReference>
<evidence type="ECO:0000313" key="9">
    <source>
        <dbReference type="Proteomes" id="UP001501729"/>
    </source>
</evidence>
<dbReference type="SUPFAM" id="SSF82866">
    <property type="entry name" value="Multidrug efflux transporter AcrB transmembrane domain"/>
    <property type="match status" value="2"/>
</dbReference>
<feature type="transmembrane region" description="Helical" evidence="6">
    <location>
        <begin position="776"/>
        <end position="799"/>
    </location>
</feature>
<feature type="transmembrane region" description="Helical" evidence="6">
    <location>
        <begin position="300"/>
        <end position="318"/>
    </location>
</feature>
<keyword evidence="3 6" id="KW-0812">Transmembrane</keyword>
<comment type="caution">
    <text evidence="8">The sequence shown here is derived from an EMBL/GenBank/DDBJ whole genome shotgun (WGS) entry which is preliminary data.</text>
</comment>
<evidence type="ECO:0000256" key="2">
    <source>
        <dbReference type="ARBA" id="ARBA00022475"/>
    </source>
</evidence>
<feature type="transmembrane region" description="Helical" evidence="6">
    <location>
        <begin position="374"/>
        <end position="396"/>
    </location>
</feature>
<name>A0AAV3UM47_9EURY</name>
<feature type="domain" description="SSD" evidence="7">
    <location>
        <begin position="274"/>
        <end position="399"/>
    </location>
</feature>
<dbReference type="InterPro" id="IPR004869">
    <property type="entry name" value="MMPL_dom"/>
</dbReference>
<keyword evidence="9" id="KW-1185">Reference proteome</keyword>
<evidence type="ECO:0000256" key="1">
    <source>
        <dbReference type="ARBA" id="ARBA00004651"/>
    </source>
</evidence>
<feature type="transmembrane region" description="Helical" evidence="6">
    <location>
        <begin position="811"/>
        <end position="831"/>
    </location>
</feature>
<feature type="transmembrane region" description="Helical" evidence="6">
    <location>
        <begin position="273"/>
        <end position="294"/>
    </location>
</feature>
<accession>A0AAV3UM47</accession>
<organism evidence="8 9">
    <name type="scientific">Haladaptatus pallidirubidus</name>
    <dbReference type="NCBI Taxonomy" id="1008152"/>
    <lineage>
        <taxon>Archaea</taxon>
        <taxon>Methanobacteriati</taxon>
        <taxon>Methanobacteriota</taxon>
        <taxon>Stenosarchaea group</taxon>
        <taxon>Halobacteria</taxon>
        <taxon>Halobacteriales</taxon>
        <taxon>Haladaptataceae</taxon>
        <taxon>Haladaptatus</taxon>
    </lineage>
</organism>
<keyword evidence="2" id="KW-1003">Cell membrane</keyword>
<dbReference type="Gene3D" id="1.20.1640.10">
    <property type="entry name" value="Multidrug efflux transporter AcrB transmembrane domain"/>
    <property type="match status" value="2"/>
</dbReference>
<keyword evidence="5 6" id="KW-0472">Membrane</keyword>
<evidence type="ECO:0000256" key="6">
    <source>
        <dbReference type="SAM" id="Phobius"/>
    </source>
</evidence>
<protein>
    <recommendedName>
        <fullName evidence="7">SSD domain-containing protein</fullName>
    </recommendedName>
</protein>
<dbReference type="InterPro" id="IPR050545">
    <property type="entry name" value="Mycobact_MmpL"/>
</dbReference>
<feature type="transmembrane region" description="Helical" evidence="6">
    <location>
        <begin position="712"/>
        <end position="732"/>
    </location>
</feature>
<feature type="transmembrane region" description="Helical" evidence="6">
    <location>
        <begin position="688"/>
        <end position="706"/>
    </location>
</feature>
<dbReference type="PROSITE" id="PS50156">
    <property type="entry name" value="SSD"/>
    <property type="match status" value="2"/>
</dbReference>
<reference evidence="8 9" key="1">
    <citation type="journal article" date="2019" name="Int. J. Syst. Evol. Microbiol.">
        <title>The Global Catalogue of Microorganisms (GCM) 10K type strain sequencing project: providing services to taxonomists for standard genome sequencing and annotation.</title>
        <authorList>
            <consortium name="The Broad Institute Genomics Platform"/>
            <consortium name="The Broad Institute Genome Sequencing Center for Infectious Disease"/>
            <person name="Wu L."/>
            <person name="Ma J."/>
        </authorList>
    </citation>
    <scope>NUCLEOTIDE SEQUENCE [LARGE SCALE GENOMIC DNA]</scope>
    <source>
        <strain evidence="8 9">JCM 17504</strain>
    </source>
</reference>
<feature type="transmembrane region" description="Helical" evidence="6">
    <location>
        <begin position="345"/>
        <end position="362"/>
    </location>
</feature>
<dbReference type="Proteomes" id="UP001501729">
    <property type="component" value="Unassembled WGS sequence"/>
</dbReference>
<dbReference type="Pfam" id="PF03176">
    <property type="entry name" value="MMPL"/>
    <property type="match status" value="2"/>
</dbReference>
<evidence type="ECO:0000256" key="3">
    <source>
        <dbReference type="ARBA" id="ARBA00022692"/>
    </source>
</evidence>
<evidence type="ECO:0000313" key="8">
    <source>
        <dbReference type="EMBL" id="GAA5057747.1"/>
    </source>
</evidence>
<dbReference type="InterPro" id="IPR000731">
    <property type="entry name" value="SSD"/>
</dbReference>
<dbReference type="AlphaFoldDB" id="A0AAV3UM47"/>
<gene>
    <name evidence="8" type="ORF">GCM10025751_40000</name>
</gene>
<evidence type="ECO:0000256" key="4">
    <source>
        <dbReference type="ARBA" id="ARBA00022989"/>
    </source>
</evidence>
<comment type="subcellular location">
    <subcellularLocation>
        <location evidence="1">Cell membrane</location>
        <topology evidence="1">Multi-pass membrane protein</topology>
    </subcellularLocation>
</comment>
<feature type="transmembrane region" description="Helical" evidence="6">
    <location>
        <begin position="247"/>
        <end position="266"/>
    </location>
</feature>
<evidence type="ECO:0000259" key="7">
    <source>
        <dbReference type="PROSITE" id="PS50156"/>
    </source>
</evidence>
<dbReference type="GO" id="GO:0005886">
    <property type="term" value="C:plasma membrane"/>
    <property type="evidence" value="ECO:0007669"/>
    <property type="project" value="UniProtKB-SubCell"/>
</dbReference>
<evidence type="ECO:0000256" key="5">
    <source>
        <dbReference type="ARBA" id="ARBA00023136"/>
    </source>
</evidence>
<proteinExistence type="predicted"/>
<dbReference type="PANTHER" id="PTHR33406">
    <property type="entry name" value="MEMBRANE PROTEIN MJ1562-RELATED"/>
    <property type="match status" value="1"/>
</dbReference>
<feature type="domain" description="SSD" evidence="7">
    <location>
        <begin position="681"/>
        <end position="827"/>
    </location>
</feature>
<feature type="transmembrane region" description="Helical" evidence="6">
    <location>
        <begin position="662"/>
        <end position="681"/>
    </location>
</feature>
<sequence>MGGVGVVVDYQAVIDWADEWIVGRSKTVLLAFLVLTAVFGVGLTRVSTEAGTSQFTEDSPALEAFENVNEEFTQPFEAENGSTQLIQSGRNVLSKPELVAMLTAQYRLEQREELRVASTASAAGIVAQTLDPNATTLEDQIRVLNRATSTEIEIAVRQAATNPGFRALLSKDFNRRSASASATIGIVEHAIPRGVSQEAGAEASPETDPLAAIQIRSQSVVGSVDSDIRLFGSGILTDELSSVTFDSLIIVIPAAGILIFIFLLFAYRDPVDLVLGVVSLVMTIVWTLGFMGIVGIPFTQLLVAVPPLLLAVGIDYGIHTINRYREERVTGAGVKPSMRRATDQLLVAFFIVTGTTVLGFASNVTSRLQPIQEFGVVAAIGIVFTFLIFGIFLPAAKVVTDDLRIRFHLPTFGERPLGEEGSLLGRTLSSSVVLARRGAAVVVAIAVVLTVVSGIYATGIDTTFSNDDFLPPEETPAYLEALPEPFAPETYTVTELTNFLEEKFASAEDDTVTIYVEGPLREDYALESIQHANRNPPDSFLSSGRQADSESIITVIQGYSEQSAEFRRLVERNDINGDGVPDDNLALIYDRLLDSPAREQALEFISEDRRSAQVIYSTKSGASQDAITRDARLVADRYRFDAVATGEIVVFQSIAATIFTSAIRSLATALAATAIFLVVLYRILVGRVAFGVINLFPIVVAVSLLAGTMRLLGIPFNALTATVLAIALGLGVDYSAHVVHRFTDEYDEKANAQTDGESNEDVFAALTRTVRGTGGALTGSMLTTISGTGILVLAITPVLGQFGLVTALSIFYSYLTAIFLTPSAIVLWNRYARQNPTIRAKSRWR</sequence>
<dbReference type="EMBL" id="BAABKX010000015">
    <property type="protein sequence ID" value="GAA5057747.1"/>
    <property type="molecule type" value="Genomic_DNA"/>
</dbReference>